<dbReference type="Proteomes" id="UP000245207">
    <property type="component" value="Unassembled WGS sequence"/>
</dbReference>
<accession>A0A2U1NF66</accession>
<evidence type="ECO:0000313" key="4">
    <source>
        <dbReference type="Proteomes" id="UP000245207"/>
    </source>
</evidence>
<dbReference type="AlphaFoldDB" id="A0A2U1NF66"/>
<dbReference type="EMBL" id="PKPP01002954">
    <property type="protein sequence ID" value="PWA72154.1"/>
    <property type="molecule type" value="Genomic_DNA"/>
</dbReference>
<dbReference type="OrthoDB" id="1629139at2759"/>
<reference evidence="3 4" key="1">
    <citation type="journal article" date="2018" name="Mol. Plant">
        <title>The genome of Artemisia annua provides insight into the evolution of Asteraceae family and artemisinin biosynthesis.</title>
        <authorList>
            <person name="Shen Q."/>
            <person name="Zhang L."/>
            <person name="Liao Z."/>
            <person name="Wang S."/>
            <person name="Yan T."/>
            <person name="Shi P."/>
            <person name="Liu M."/>
            <person name="Fu X."/>
            <person name="Pan Q."/>
            <person name="Wang Y."/>
            <person name="Lv Z."/>
            <person name="Lu X."/>
            <person name="Zhang F."/>
            <person name="Jiang W."/>
            <person name="Ma Y."/>
            <person name="Chen M."/>
            <person name="Hao X."/>
            <person name="Li L."/>
            <person name="Tang Y."/>
            <person name="Lv G."/>
            <person name="Zhou Y."/>
            <person name="Sun X."/>
            <person name="Brodelius P.E."/>
            <person name="Rose J.K.C."/>
            <person name="Tang K."/>
        </authorList>
    </citation>
    <scope>NUCLEOTIDE SEQUENCE [LARGE SCALE GENOMIC DNA]</scope>
    <source>
        <strain evidence="4">cv. Huhao1</strain>
        <tissue evidence="3">Leaf</tissue>
    </source>
</reference>
<evidence type="ECO:0000256" key="1">
    <source>
        <dbReference type="SAM" id="MobiDB-lite"/>
    </source>
</evidence>
<sequence length="102" mass="10471">MAAIVNCFKQVWTSIVGAFTCCCCCCCCGKTDEAPTTDTVEISTGPTGEVNIATQEISSGSGGKSNENPLDLELKTDYETSGQTQDLLATSMISSGGGGKSN</sequence>
<proteinExistence type="predicted"/>
<name>A0A2U1NF66_ARTAN</name>
<gene>
    <name evidence="3" type="ORF">CTI12_AA273540</name>
</gene>
<feature type="region of interest" description="Disordered" evidence="1">
    <location>
        <begin position="39"/>
        <end position="70"/>
    </location>
</feature>
<organism evidence="3 4">
    <name type="scientific">Artemisia annua</name>
    <name type="common">Sweet wormwood</name>
    <dbReference type="NCBI Taxonomy" id="35608"/>
    <lineage>
        <taxon>Eukaryota</taxon>
        <taxon>Viridiplantae</taxon>
        <taxon>Streptophyta</taxon>
        <taxon>Embryophyta</taxon>
        <taxon>Tracheophyta</taxon>
        <taxon>Spermatophyta</taxon>
        <taxon>Magnoliopsida</taxon>
        <taxon>eudicotyledons</taxon>
        <taxon>Gunneridae</taxon>
        <taxon>Pentapetalae</taxon>
        <taxon>asterids</taxon>
        <taxon>campanulids</taxon>
        <taxon>Asterales</taxon>
        <taxon>Asteraceae</taxon>
        <taxon>Asteroideae</taxon>
        <taxon>Anthemideae</taxon>
        <taxon>Artemisiinae</taxon>
        <taxon>Artemisia</taxon>
    </lineage>
</organism>
<evidence type="ECO:0000256" key="2">
    <source>
        <dbReference type="SAM" id="SignalP"/>
    </source>
</evidence>
<keyword evidence="4" id="KW-1185">Reference proteome</keyword>
<keyword evidence="2" id="KW-0732">Signal</keyword>
<evidence type="ECO:0000313" key="3">
    <source>
        <dbReference type="EMBL" id="PWA72154.1"/>
    </source>
</evidence>
<comment type="caution">
    <text evidence="3">The sequence shown here is derived from an EMBL/GenBank/DDBJ whole genome shotgun (WGS) entry which is preliminary data.</text>
</comment>
<protein>
    <submittedName>
        <fullName evidence="3">Uncharacterized protein</fullName>
    </submittedName>
</protein>
<feature type="compositionally biased region" description="Polar residues" evidence="1">
    <location>
        <begin position="39"/>
        <end position="68"/>
    </location>
</feature>
<feature type="chain" id="PRO_5015527292" evidence="2">
    <location>
        <begin position="19"/>
        <end position="102"/>
    </location>
</feature>
<feature type="signal peptide" evidence="2">
    <location>
        <begin position="1"/>
        <end position="18"/>
    </location>
</feature>